<dbReference type="AlphaFoldDB" id="A0A165CZV2"/>
<evidence type="ECO:0000313" key="1">
    <source>
        <dbReference type="EMBL" id="KZT03846.1"/>
    </source>
</evidence>
<evidence type="ECO:0000313" key="2">
    <source>
        <dbReference type="Proteomes" id="UP000076871"/>
    </source>
</evidence>
<protein>
    <submittedName>
        <fullName evidence="1">Uncharacterized protein</fullName>
    </submittedName>
</protein>
<accession>A0A165CZV2</accession>
<proteinExistence type="predicted"/>
<reference evidence="1 2" key="1">
    <citation type="journal article" date="2016" name="Mol. Biol. Evol.">
        <title>Comparative Genomics of Early-Diverging Mushroom-Forming Fungi Provides Insights into the Origins of Lignocellulose Decay Capabilities.</title>
        <authorList>
            <person name="Nagy L.G."/>
            <person name="Riley R."/>
            <person name="Tritt A."/>
            <person name="Adam C."/>
            <person name="Daum C."/>
            <person name="Floudas D."/>
            <person name="Sun H."/>
            <person name="Yadav J.S."/>
            <person name="Pangilinan J."/>
            <person name="Larsson K.H."/>
            <person name="Matsuura K."/>
            <person name="Barry K."/>
            <person name="Labutti K."/>
            <person name="Kuo R."/>
            <person name="Ohm R.A."/>
            <person name="Bhattacharya S.S."/>
            <person name="Shirouzu T."/>
            <person name="Yoshinaga Y."/>
            <person name="Martin F.M."/>
            <person name="Grigoriev I.V."/>
            <person name="Hibbett D.S."/>
        </authorList>
    </citation>
    <scope>NUCLEOTIDE SEQUENCE [LARGE SCALE GENOMIC DNA]</scope>
    <source>
        <strain evidence="1 2">93-53</strain>
    </source>
</reference>
<name>A0A165CZV2_9APHY</name>
<keyword evidence="2" id="KW-1185">Reference proteome</keyword>
<dbReference type="EMBL" id="KV427641">
    <property type="protein sequence ID" value="KZT03846.1"/>
    <property type="molecule type" value="Genomic_DNA"/>
</dbReference>
<dbReference type="InParanoid" id="A0A165CZV2"/>
<sequence length="119" mass="13760">MSSFICHGLSIALQEPVEAAEVEDEIDGEREASNAWEQLRTEHLSCVDPQELRLQTLEQVVENASRVVTDATDHEYRRLMKAFEVWLKNKGYIEYDRDVFGDVILDNMPECIAAWIMEE</sequence>
<dbReference type="Proteomes" id="UP000076871">
    <property type="component" value="Unassembled WGS sequence"/>
</dbReference>
<dbReference type="RefSeq" id="XP_040761586.1">
    <property type="nucleotide sequence ID" value="XM_040912964.1"/>
</dbReference>
<organism evidence="1 2">
    <name type="scientific">Laetiporus sulphureus 93-53</name>
    <dbReference type="NCBI Taxonomy" id="1314785"/>
    <lineage>
        <taxon>Eukaryota</taxon>
        <taxon>Fungi</taxon>
        <taxon>Dikarya</taxon>
        <taxon>Basidiomycota</taxon>
        <taxon>Agaricomycotina</taxon>
        <taxon>Agaricomycetes</taxon>
        <taxon>Polyporales</taxon>
        <taxon>Laetiporus</taxon>
    </lineage>
</organism>
<gene>
    <name evidence="1" type="ORF">LAESUDRAFT_761683</name>
</gene>
<dbReference type="GeneID" id="63829992"/>